<dbReference type="GO" id="GO:0000049">
    <property type="term" value="F:tRNA binding"/>
    <property type="evidence" value="ECO:0007669"/>
    <property type="project" value="UniProtKB-UniRule"/>
</dbReference>
<feature type="binding site" evidence="16">
    <location>
        <position position="149"/>
    </location>
    <ligand>
        <name>Zn(2+)</name>
        <dbReference type="ChEBI" id="CHEBI:29105"/>
    </ligand>
</feature>
<dbReference type="EC" id="6.1.1.10" evidence="16"/>
<evidence type="ECO:0000256" key="10">
    <source>
        <dbReference type="ARBA" id="ARBA00022833"/>
    </source>
</evidence>
<dbReference type="SUPFAM" id="SSF50249">
    <property type="entry name" value="Nucleic acid-binding proteins"/>
    <property type="match status" value="1"/>
</dbReference>
<keyword evidence="6 16" id="KW-0820">tRNA-binding</keyword>
<evidence type="ECO:0000256" key="13">
    <source>
        <dbReference type="ARBA" id="ARBA00022917"/>
    </source>
</evidence>
<feature type="binding site" evidence="16">
    <location>
        <position position="146"/>
    </location>
    <ligand>
        <name>Zn(2+)</name>
        <dbReference type="ChEBI" id="CHEBI:29105"/>
    </ligand>
</feature>
<evidence type="ECO:0000256" key="2">
    <source>
        <dbReference type="ARBA" id="ARBA00004496"/>
    </source>
</evidence>
<dbReference type="SUPFAM" id="SSF57770">
    <property type="entry name" value="Methionyl-tRNA synthetase (MetRS), Zn-domain"/>
    <property type="match status" value="1"/>
</dbReference>
<dbReference type="InterPro" id="IPR014729">
    <property type="entry name" value="Rossmann-like_a/b/a_fold"/>
</dbReference>
<name>A0A1H3D2N1_9FLAO</name>
<dbReference type="InterPro" id="IPR004495">
    <property type="entry name" value="Met-tRNA-synth_bsu_C"/>
</dbReference>
<gene>
    <name evidence="16" type="primary">metG</name>
    <name evidence="18" type="ORF">SAMN05444411_10734</name>
</gene>
<comment type="subunit">
    <text evidence="4 16">Homodimer.</text>
</comment>
<dbReference type="InterPro" id="IPR015413">
    <property type="entry name" value="Methionyl/Leucyl_tRNA_Synth"/>
</dbReference>
<dbReference type="InterPro" id="IPR001412">
    <property type="entry name" value="aa-tRNA-synth_I_CS"/>
</dbReference>
<keyword evidence="10 16" id="KW-0862">Zinc</keyword>
<evidence type="ECO:0000256" key="12">
    <source>
        <dbReference type="ARBA" id="ARBA00022884"/>
    </source>
</evidence>
<keyword evidence="13 16" id="KW-0648">Protein biosynthesis</keyword>
<keyword evidence="14 16" id="KW-0030">Aminoacyl-tRNA synthetase</keyword>
<dbReference type="InterPro" id="IPR014758">
    <property type="entry name" value="Met-tRNA_synth"/>
</dbReference>
<dbReference type="EMBL" id="FNNJ01000007">
    <property type="protein sequence ID" value="SDX60570.1"/>
    <property type="molecule type" value="Genomic_DNA"/>
</dbReference>
<comment type="cofactor">
    <cofactor evidence="16">
        <name>Zn(2+)</name>
        <dbReference type="ChEBI" id="CHEBI:29105"/>
    </cofactor>
    <text evidence="16">Binds 1 zinc ion per subunit.</text>
</comment>
<feature type="domain" description="TRNA-binding" evidence="17">
    <location>
        <begin position="601"/>
        <end position="703"/>
    </location>
</feature>
<evidence type="ECO:0000313" key="18">
    <source>
        <dbReference type="EMBL" id="SDX60570.1"/>
    </source>
</evidence>
<dbReference type="GO" id="GO:0006431">
    <property type="term" value="P:methionyl-tRNA aminoacylation"/>
    <property type="evidence" value="ECO:0007669"/>
    <property type="project" value="UniProtKB-UniRule"/>
</dbReference>
<dbReference type="PROSITE" id="PS50886">
    <property type="entry name" value="TRBD"/>
    <property type="match status" value="1"/>
</dbReference>
<evidence type="ECO:0000256" key="14">
    <source>
        <dbReference type="ARBA" id="ARBA00023146"/>
    </source>
</evidence>
<dbReference type="Gene3D" id="3.40.50.620">
    <property type="entry name" value="HUPs"/>
    <property type="match status" value="1"/>
</dbReference>
<dbReference type="SUPFAM" id="SSF52374">
    <property type="entry name" value="Nucleotidylyl transferase"/>
    <property type="match status" value="1"/>
</dbReference>
<dbReference type="Pfam" id="PF01588">
    <property type="entry name" value="tRNA_bind"/>
    <property type="match status" value="1"/>
</dbReference>
<feature type="binding site" evidence="16">
    <location>
        <position position="338"/>
    </location>
    <ligand>
        <name>ATP</name>
        <dbReference type="ChEBI" id="CHEBI:30616"/>
    </ligand>
</feature>
<dbReference type="GO" id="GO:0005524">
    <property type="term" value="F:ATP binding"/>
    <property type="evidence" value="ECO:0007669"/>
    <property type="project" value="UniProtKB-UniRule"/>
</dbReference>
<comment type="subcellular location">
    <subcellularLocation>
        <location evidence="2 16">Cytoplasm</location>
    </subcellularLocation>
</comment>
<evidence type="ECO:0000313" key="19">
    <source>
        <dbReference type="Proteomes" id="UP000199595"/>
    </source>
</evidence>
<dbReference type="GO" id="GO:0004825">
    <property type="term" value="F:methionine-tRNA ligase activity"/>
    <property type="evidence" value="ECO:0007669"/>
    <property type="project" value="UniProtKB-UniRule"/>
</dbReference>
<feature type="binding site" evidence="16">
    <location>
        <position position="162"/>
    </location>
    <ligand>
        <name>Zn(2+)</name>
        <dbReference type="ChEBI" id="CHEBI:29105"/>
    </ligand>
</feature>
<dbReference type="CDD" id="cd00814">
    <property type="entry name" value="MetRS_core"/>
    <property type="match status" value="1"/>
</dbReference>
<comment type="function">
    <text evidence="1 16">Is required not only for elongation of protein synthesis but also for the initiation of all mRNA translation through initiator tRNA(fMet) aminoacylation.</text>
</comment>
<evidence type="ECO:0000256" key="11">
    <source>
        <dbReference type="ARBA" id="ARBA00022840"/>
    </source>
</evidence>
<comment type="catalytic activity">
    <reaction evidence="15 16">
        <text>tRNA(Met) + L-methionine + ATP = L-methionyl-tRNA(Met) + AMP + diphosphate</text>
        <dbReference type="Rhea" id="RHEA:13481"/>
        <dbReference type="Rhea" id="RHEA-COMP:9667"/>
        <dbReference type="Rhea" id="RHEA-COMP:9698"/>
        <dbReference type="ChEBI" id="CHEBI:30616"/>
        <dbReference type="ChEBI" id="CHEBI:33019"/>
        <dbReference type="ChEBI" id="CHEBI:57844"/>
        <dbReference type="ChEBI" id="CHEBI:78442"/>
        <dbReference type="ChEBI" id="CHEBI:78530"/>
        <dbReference type="ChEBI" id="CHEBI:456215"/>
        <dbReference type="EC" id="6.1.1.10"/>
    </reaction>
</comment>
<dbReference type="InterPro" id="IPR002547">
    <property type="entry name" value="tRNA-bd_dom"/>
</dbReference>
<keyword evidence="19" id="KW-1185">Reference proteome</keyword>
<evidence type="ECO:0000256" key="7">
    <source>
        <dbReference type="ARBA" id="ARBA00022598"/>
    </source>
</evidence>
<dbReference type="InterPro" id="IPR009080">
    <property type="entry name" value="tRNAsynth_Ia_anticodon-bd"/>
</dbReference>
<keyword evidence="8 16" id="KW-0479">Metal-binding</keyword>
<proteinExistence type="inferred from homology"/>
<evidence type="ECO:0000256" key="6">
    <source>
        <dbReference type="ARBA" id="ARBA00022555"/>
    </source>
</evidence>
<dbReference type="AlphaFoldDB" id="A0A1H3D2N1"/>
<sequence length="703" mass="79490">MSNSKRYTITAALPYTNGPVHIGHLAGVYVPADIYARYLRNTGNDVLYICGSDEHGVPITIKAKKEGVTPQDIVDKYHAIIKQSFSDFGISFDNYSRTSAKVHHDTASEFFKKLYNEGKFIEESTEQLYDAEANQFLADRFVIGTCPKCGNEESYGDQCESCGTSHNATDLINPKSAITGNVPTTKVTKHWYLPLDKYEQWLREWIVEGHKNDWKTNVLGQVKSWLDDGLKPRAVTRDLDWGIPVPVEGGEGKVLYVWFDAPIGYISSTKEWAEQNGKDWEPYWKDENTKLVHFIGKDNIVFHCIIFPAMLKAEGSYILPENVPANEFLNLEGDKISTSKNWAVWLHEYLEDFPGKQDVLRYTLTANAPETKDNDFTWKDFQARNNNELVAIFGNFINRVVVLTNKYYEGVIPEPNEFTDVDNETLEKLQKYPGIIANSIERYRFREASQELMNLARLGNKYLADEEPWKQVKTDPERVKTIMYVALQIAAGLSVVAEPFLPFSAEKLKGILNMADTERSRSVDENVISTPLNHQLSWNDVEEKSELIPANHTIGKAELLFAKIEDKDIQVQLDKLEATKLANEAENKVVEPQKETIEFDDFTKLDMRVGTIIEAVKVPKTKKLLQLKVDVGIDTRTIVSGIAESFKPEDIIGQKVTVLVNLAPRKLRGVESQGMILMTDTPDGKLAFVEPGNDSVKNGEQVS</sequence>
<dbReference type="RefSeq" id="WP_090124037.1">
    <property type="nucleotide sequence ID" value="NZ_FNNJ01000007.1"/>
</dbReference>
<dbReference type="FunFam" id="2.20.28.20:FF:000001">
    <property type="entry name" value="Methionine--tRNA ligase"/>
    <property type="match status" value="1"/>
</dbReference>
<comment type="similarity">
    <text evidence="3 16">Belongs to the class-I aminoacyl-tRNA synthetase family. MetG type 1 subfamily.</text>
</comment>
<evidence type="ECO:0000256" key="4">
    <source>
        <dbReference type="ARBA" id="ARBA00011738"/>
    </source>
</evidence>
<dbReference type="CDD" id="cd07957">
    <property type="entry name" value="Anticodon_Ia_Met"/>
    <property type="match status" value="1"/>
</dbReference>
<dbReference type="STRING" id="762486.SAMN05444411_10734"/>
<dbReference type="HAMAP" id="MF_00098">
    <property type="entry name" value="Met_tRNA_synth_type1"/>
    <property type="match status" value="1"/>
</dbReference>
<keyword evidence="7 16" id="KW-0436">Ligase</keyword>
<dbReference type="NCBIfam" id="TIGR00399">
    <property type="entry name" value="metG_C_term"/>
    <property type="match status" value="1"/>
</dbReference>
<dbReference type="InterPro" id="IPR023458">
    <property type="entry name" value="Met-tRNA_ligase_1"/>
</dbReference>
<dbReference type="Gene3D" id="2.20.28.20">
    <property type="entry name" value="Methionyl-tRNA synthetase, Zn-domain"/>
    <property type="match status" value="1"/>
</dbReference>
<dbReference type="PRINTS" id="PR01041">
    <property type="entry name" value="TRNASYNTHMET"/>
</dbReference>
<evidence type="ECO:0000256" key="5">
    <source>
        <dbReference type="ARBA" id="ARBA00022490"/>
    </source>
</evidence>
<dbReference type="Gene3D" id="2.40.50.140">
    <property type="entry name" value="Nucleic acid-binding proteins"/>
    <property type="match status" value="1"/>
</dbReference>
<evidence type="ECO:0000256" key="9">
    <source>
        <dbReference type="ARBA" id="ARBA00022741"/>
    </source>
</evidence>
<dbReference type="OrthoDB" id="9810191at2"/>
<dbReference type="NCBIfam" id="TIGR00398">
    <property type="entry name" value="metG"/>
    <property type="match status" value="1"/>
</dbReference>
<dbReference type="PANTHER" id="PTHR45765:SF1">
    <property type="entry name" value="METHIONINE--TRNA LIGASE, CYTOPLASMIC"/>
    <property type="match status" value="1"/>
</dbReference>
<dbReference type="GO" id="GO:0005829">
    <property type="term" value="C:cytosol"/>
    <property type="evidence" value="ECO:0007669"/>
    <property type="project" value="TreeGrafter"/>
</dbReference>
<dbReference type="InterPro" id="IPR012340">
    <property type="entry name" value="NA-bd_OB-fold"/>
</dbReference>
<keyword evidence="5 16" id="KW-0963">Cytoplasm</keyword>
<accession>A0A1H3D2N1</accession>
<dbReference type="GO" id="GO:0046872">
    <property type="term" value="F:metal ion binding"/>
    <property type="evidence" value="ECO:0007669"/>
    <property type="project" value="UniProtKB-KW"/>
</dbReference>
<dbReference type="FunFam" id="2.40.50.140:FF:000042">
    <property type="entry name" value="Methionine--tRNA ligase"/>
    <property type="match status" value="1"/>
</dbReference>
<dbReference type="PANTHER" id="PTHR45765">
    <property type="entry name" value="METHIONINE--TRNA LIGASE"/>
    <property type="match status" value="1"/>
</dbReference>
<evidence type="ECO:0000256" key="3">
    <source>
        <dbReference type="ARBA" id="ARBA00008258"/>
    </source>
</evidence>
<evidence type="ECO:0000256" key="8">
    <source>
        <dbReference type="ARBA" id="ARBA00022723"/>
    </source>
</evidence>
<dbReference type="CDD" id="cd02800">
    <property type="entry name" value="tRNA_bind_EcMetRS_like"/>
    <property type="match status" value="1"/>
</dbReference>
<keyword evidence="12 16" id="KW-0694">RNA-binding</keyword>
<evidence type="ECO:0000256" key="16">
    <source>
        <dbReference type="HAMAP-Rule" id="MF_00098"/>
    </source>
</evidence>
<protein>
    <recommendedName>
        <fullName evidence="16">Methionine--tRNA ligase</fullName>
        <ecNumber evidence="16">6.1.1.10</ecNumber>
    </recommendedName>
    <alternativeName>
        <fullName evidence="16">Methionyl-tRNA synthetase</fullName>
        <shortName evidence="16">MetRS</shortName>
    </alternativeName>
</protein>
<organism evidence="18 19">
    <name type="scientific">Lutibacter oricola</name>
    <dbReference type="NCBI Taxonomy" id="762486"/>
    <lineage>
        <taxon>Bacteria</taxon>
        <taxon>Pseudomonadati</taxon>
        <taxon>Bacteroidota</taxon>
        <taxon>Flavobacteriia</taxon>
        <taxon>Flavobacteriales</taxon>
        <taxon>Flavobacteriaceae</taxon>
        <taxon>Lutibacter</taxon>
    </lineage>
</organism>
<evidence type="ECO:0000256" key="15">
    <source>
        <dbReference type="ARBA" id="ARBA00047364"/>
    </source>
</evidence>
<keyword evidence="9 16" id="KW-0547">Nucleotide-binding</keyword>
<dbReference type="InterPro" id="IPR033911">
    <property type="entry name" value="MetRS_core"/>
</dbReference>
<dbReference type="SUPFAM" id="SSF47323">
    <property type="entry name" value="Anticodon-binding domain of a subclass of class I aminoacyl-tRNA synthetases"/>
    <property type="match status" value="1"/>
</dbReference>
<evidence type="ECO:0000256" key="1">
    <source>
        <dbReference type="ARBA" id="ARBA00003314"/>
    </source>
</evidence>
<dbReference type="NCBIfam" id="NF001100">
    <property type="entry name" value="PRK00133.1"/>
    <property type="match status" value="1"/>
</dbReference>
<dbReference type="InterPro" id="IPR041872">
    <property type="entry name" value="Anticodon_Met"/>
</dbReference>
<dbReference type="PROSITE" id="PS00178">
    <property type="entry name" value="AA_TRNA_LIGASE_I"/>
    <property type="match status" value="1"/>
</dbReference>
<feature type="binding site" evidence="16">
    <location>
        <position position="159"/>
    </location>
    <ligand>
        <name>Zn(2+)</name>
        <dbReference type="ChEBI" id="CHEBI:29105"/>
    </ligand>
</feature>
<feature type="short sequence motif" description="'KMSKS' region" evidence="16">
    <location>
        <begin position="335"/>
        <end position="339"/>
    </location>
</feature>
<evidence type="ECO:0000259" key="17">
    <source>
        <dbReference type="PROSITE" id="PS50886"/>
    </source>
</evidence>
<feature type="short sequence motif" description="'HIGH' region" evidence="16">
    <location>
        <begin position="14"/>
        <end position="24"/>
    </location>
</feature>
<keyword evidence="11 16" id="KW-0067">ATP-binding</keyword>
<dbReference type="InterPro" id="IPR029038">
    <property type="entry name" value="MetRS_Zn"/>
</dbReference>
<reference evidence="19" key="1">
    <citation type="submission" date="2016-10" db="EMBL/GenBank/DDBJ databases">
        <authorList>
            <person name="Varghese N."/>
            <person name="Submissions S."/>
        </authorList>
    </citation>
    <scope>NUCLEOTIDE SEQUENCE [LARGE SCALE GENOMIC DNA]</scope>
    <source>
        <strain evidence="19">DSM 24956</strain>
    </source>
</reference>
<dbReference type="Gene3D" id="1.10.730.10">
    <property type="entry name" value="Isoleucyl-tRNA Synthetase, Domain 1"/>
    <property type="match status" value="1"/>
</dbReference>
<dbReference type="Pfam" id="PF19303">
    <property type="entry name" value="Anticodon_3"/>
    <property type="match status" value="1"/>
</dbReference>
<dbReference type="Pfam" id="PF09334">
    <property type="entry name" value="tRNA-synt_1g"/>
    <property type="match status" value="1"/>
</dbReference>
<dbReference type="Proteomes" id="UP000199595">
    <property type="component" value="Unassembled WGS sequence"/>
</dbReference>